<evidence type="ECO:0000313" key="1">
    <source>
        <dbReference type="EMBL" id="SEM68673.1"/>
    </source>
</evidence>
<dbReference type="RefSeq" id="WP_074785818.1">
    <property type="nucleotide sequence ID" value="NZ_FOBO01000007.1"/>
</dbReference>
<keyword evidence="1" id="KW-0808">Transferase</keyword>
<dbReference type="SUPFAM" id="SSF53795">
    <property type="entry name" value="PEP carboxykinase-like"/>
    <property type="match status" value="1"/>
</dbReference>
<dbReference type="Proteomes" id="UP000182160">
    <property type="component" value="Unassembled WGS sequence"/>
</dbReference>
<organism evidence="1 2">
    <name type="scientific">Roseovarius tolerans</name>
    <dbReference type="NCBI Taxonomy" id="74031"/>
    <lineage>
        <taxon>Bacteria</taxon>
        <taxon>Pseudomonadati</taxon>
        <taxon>Pseudomonadota</taxon>
        <taxon>Alphaproteobacteria</taxon>
        <taxon>Rhodobacterales</taxon>
        <taxon>Roseobacteraceae</taxon>
        <taxon>Roseovarius</taxon>
    </lineage>
</organism>
<name>A0A1H8ADP2_9RHOB</name>
<dbReference type="EMBL" id="FOBO01000007">
    <property type="protein sequence ID" value="SEM68673.1"/>
    <property type="molecule type" value="Genomic_DNA"/>
</dbReference>
<reference evidence="1 2" key="1">
    <citation type="submission" date="2016-10" db="EMBL/GenBank/DDBJ databases">
        <authorList>
            <person name="de Groot N.N."/>
        </authorList>
    </citation>
    <scope>NUCLEOTIDE SEQUENCE [LARGE SCALE GENOMIC DNA]</scope>
    <source>
        <strain evidence="1 2">DSM 11457</strain>
    </source>
</reference>
<dbReference type="NCBIfam" id="TIGR04355">
    <property type="entry name" value="HprK_rel_B"/>
    <property type="match status" value="1"/>
</dbReference>
<evidence type="ECO:0000313" key="2">
    <source>
        <dbReference type="Proteomes" id="UP000182160"/>
    </source>
</evidence>
<dbReference type="Gene3D" id="3.40.50.300">
    <property type="entry name" value="P-loop containing nucleotide triphosphate hydrolases"/>
    <property type="match status" value="1"/>
</dbReference>
<dbReference type="InterPro" id="IPR027417">
    <property type="entry name" value="P-loop_NTPase"/>
</dbReference>
<proteinExistence type="predicted"/>
<sequence>MSLKTVSDVLVRLDRSGLADAVPLILAVGPYRLRLRCKGALRAELATYFADVLSEDDTDAIEIDILDGQPLDPAPEWQDWAREPGKTGRKDAIHDLVDGRLVFKRHTGVTFLQSDAARVAFGPVSDNPNQVINFVNTQILNACLREGWQICHAAAVTSGARTLAIAGLSGGGKSTSVLRMMDLPGTAFVTNDRLMVRGGAPLPIALGIPKHPRINPGTILHNARLHRLLTPERLTELAAMPPEDLWHLEEKHDLIVPDIYGPGRLNLTAPLSDFWVLNWQRDSTDPTAVTDVDLSDRPDLLDAIMKSPGPFYSDAAGRFQTDRTPLDPAAYITALAHVRVREVTGRIDFDALFEEGRRLFGATR</sequence>
<gene>
    <name evidence="1" type="ORF">SAMN04488077_1079</name>
</gene>
<dbReference type="GO" id="GO:0016301">
    <property type="term" value="F:kinase activity"/>
    <property type="evidence" value="ECO:0007669"/>
    <property type="project" value="UniProtKB-KW"/>
</dbReference>
<accession>A0A1H8ADP2</accession>
<dbReference type="AlphaFoldDB" id="A0A1H8ADP2"/>
<protein>
    <submittedName>
        <fullName evidence="1">HprK-related kinase B</fullName>
    </submittedName>
</protein>
<keyword evidence="1" id="KW-0418">Kinase</keyword>
<dbReference type="InterPro" id="IPR027597">
    <property type="entry name" value="HprK-rel_B"/>
</dbReference>